<dbReference type="GO" id="GO:0046872">
    <property type="term" value="F:metal ion binding"/>
    <property type="evidence" value="ECO:0007669"/>
    <property type="project" value="InterPro"/>
</dbReference>
<evidence type="ECO:0000259" key="3">
    <source>
        <dbReference type="Pfam" id="PF05193"/>
    </source>
</evidence>
<feature type="chain" id="PRO_5035244418" evidence="1">
    <location>
        <begin position="21"/>
        <end position="478"/>
    </location>
</feature>
<dbReference type="InterPro" id="IPR011765">
    <property type="entry name" value="Pept_M16_N"/>
</dbReference>
<feature type="domain" description="Peptidase M16 C-terminal" evidence="3">
    <location>
        <begin position="204"/>
        <end position="379"/>
    </location>
</feature>
<reference evidence="4" key="1">
    <citation type="submission" date="2021-03" db="EMBL/GenBank/DDBJ databases">
        <authorList>
            <person name="Wang G."/>
        </authorList>
    </citation>
    <scope>NUCLEOTIDE SEQUENCE</scope>
    <source>
        <strain evidence="4">KCTC 12899</strain>
    </source>
</reference>
<evidence type="ECO:0000256" key="1">
    <source>
        <dbReference type="SAM" id="SignalP"/>
    </source>
</evidence>
<comment type="caution">
    <text evidence="4">The sequence shown here is derived from an EMBL/GenBank/DDBJ whole genome shotgun (WGS) entry which is preliminary data.</text>
</comment>
<evidence type="ECO:0000259" key="2">
    <source>
        <dbReference type="Pfam" id="PF00675"/>
    </source>
</evidence>
<proteinExistence type="predicted"/>
<evidence type="ECO:0000313" key="5">
    <source>
        <dbReference type="Proteomes" id="UP000664417"/>
    </source>
</evidence>
<dbReference type="AlphaFoldDB" id="A0A8J7U6E4"/>
<keyword evidence="5" id="KW-1185">Reference proteome</keyword>
<organism evidence="4 5">
    <name type="scientific">Acanthopleuribacter pedis</name>
    <dbReference type="NCBI Taxonomy" id="442870"/>
    <lineage>
        <taxon>Bacteria</taxon>
        <taxon>Pseudomonadati</taxon>
        <taxon>Acidobacteriota</taxon>
        <taxon>Holophagae</taxon>
        <taxon>Acanthopleuribacterales</taxon>
        <taxon>Acanthopleuribacteraceae</taxon>
        <taxon>Acanthopleuribacter</taxon>
    </lineage>
</organism>
<dbReference type="RefSeq" id="WP_207860225.1">
    <property type="nucleotide sequence ID" value="NZ_JAFREP010000016.1"/>
</dbReference>
<evidence type="ECO:0000313" key="4">
    <source>
        <dbReference type="EMBL" id="MBO1320271.1"/>
    </source>
</evidence>
<feature type="signal peptide" evidence="1">
    <location>
        <begin position="1"/>
        <end position="20"/>
    </location>
</feature>
<dbReference type="InterPro" id="IPR050361">
    <property type="entry name" value="MPP/UQCRC_Complex"/>
</dbReference>
<dbReference type="Pfam" id="PF00675">
    <property type="entry name" value="Peptidase_M16"/>
    <property type="match status" value="1"/>
</dbReference>
<keyword evidence="1" id="KW-0732">Signal</keyword>
<dbReference type="PANTHER" id="PTHR11851:SF224">
    <property type="entry name" value="PROCESSING PROTEASE"/>
    <property type="match status" value="1"/>
</dbReference>
<dbReference type="Gene3D" id="3.30.830.10">
    <property type="entry name" value="Metalloenzyme, LuxS/M16 peptidase-like"/>
    <property type="match status" value="2"/>
</dbReference>
<dbReference type="PANTHER" id="PTHR11851">
    <property type="entry name" value="METALLOPROTEASE"/>
    <property type="match status" value="1"/>
</dbReference>
<dbReference type="InterPro" id="IPR011249">
    <property type="entry name" value="Metalloenz_LuxS/M16"/>
</dbReference>
<dbReference type="Pfam" id="PF05193">
    <property type="entry name" value="Peptidase_M16_C"/>
    <property type="match status" value="1"/>
</dbReference>
<dbReference type="SUPFAM" id="SSF63411">
    <property type="entry name" value="LuxS/MPP-like metallohydrolase"/>
    <property type="match status" value="2"/>
</dbReference>
<accession>A0A8J7U6E4</accession>
<feature type="domain" description="Peptidase M16 N-terminal" evidence="2">
    <location>
        <begin position="63"/>
        <end position="161"/>
    </location>
</feature>
<protein>
    <submittedName>
        <fullName evidence="4">Insulinase family protein</fullName>
    </submittedName>
</protein>
<gene>
    <name evidence="4" type="ORF">J3U88_17480</name>
</gene>
<dbReference type="InterPro" id="IPR007863">
    <property type="entry name" value="Peptidase_M16_C"/>
</dbReference>
<dbReference type="EMBL" id="JAFREP010000016">
    <property type="protein sequence ID" value="MBO1320271.1"/>
    <property type="molecule type" value="Genomic_DNA"/>
</dbReference>
<dbReference type="Proteomes" id="UP000664417">
    <property type="component" value="Unassembled WGS sequence"/>
</dbReference>
<sequence length="478" mass="52048">MSQTGRFLLTSLLLVATAFAADRTKPELSEPEPWVAKSVQSFKLSNGLPVYVYPKPGPALVSLQTLVTKGWADDPNGQAGLTHLLGSVLEEGAGGREALALAEALELLGADLSVWTDHHGMGLSLDVTTDQFDAAAAIFRDVLLKPDFPEAEIERAKNRYVNGLIAAYDEVGRIGRTVFFNQIYGAEHPYGQLPSRGWPQYRALTRDQLRAFHRAHFHAGNMAMVVSGALSAAEVKTKLEALFGSIPAKEATAGVVPKPPKEGKRRIVLVDKPGAAQSYLGLGHLGVPLDSPDYYAVQVMNTILGGTFASRLNQNIREENGYAYNAYSYFVNRLGVGPFYARSDVQTDATAAAVGEFFNEFTRMRKDLSEDDVRRAKNYLTLGYPGSFARVDQITGTYIDLLGKRRPVTMPETYTRAVNAVTLKDVRAAANKYLKPKNMLVVVVGDRAKVEAELKALKLGKVTVASIEQALGEKPSVE</sequence>
<name>A0A8J7U6E4_9BACT</name>